<dbReference type="PANTHER" id="PTHR18964:SF149">
    <property type="entry name" value="BIFUNCTIONAL UDP-N-ACETYLGLUCOSAMINE 2-EPIMERASE_N-ACETYLMANNOSAMINE KINASE"/>
    <property type="match status" value="1"/>
</dbReference>
<dbReference type="PATRIC" id="fig|59750.3.peg.2808"/>
<dbReference type="EMBL" id="LGTW01000002">
    <property type="protein sequence ID" value="KWX25534.1"/>
    <property type="molecule type" value="Genomic_DNA"/>
</dbReference>
<accession>A0A132PTE2</accession>
<organism evidence="2 3">
    <name type="scientific">Mycolicibacterium wolinskyi</name>
    <dbReference type="NCBI Taxonomy" id="59750"/>
    <lineage>
        <taxon>Bacteria</taxon>
        <taxon>Bacillati</taxon>
        <taxon>Actinomycetota</taxon>
        <taxon>Actinomycetes</taxon>
        <taxon>Mycobacteriales</taxon>
        <taxon>Mycobacteriaceae</taxon>
        <taxon>Mycolicibacterium</taxon>
    </lineage>
</organism>
<evidence type="ECO:0000256" key="1">
    <source>
        <dbReference type="ARBA" id="ARBA00006479"/>
    </source>
</evidence>
<protein>
    <recommendedName>
        <fullName evidence="4">ROK family transcriptional regulator</fullName>
    </recommendedName>
</protein>
<evidence type="ECO:0000313" key="2">
    <source>
        <dbReference type="EMBL" id="KWX25534.1"/>
    </source>
</evidence>
<gene>
    <name evidence="2" type="ORF">AFM11_04645</name>
</gene>
<comment type="caution">
    <text evidence="2">The sequence shown here is derived from an EMBL/GenBank/DDBJ whole genome shotgun (WGS) entry which is preliminary data.</text>
</comment>
<dbReference type="SUPFAM" id="SSF53067">
    <property type="entry name" value="Actin-like ATPase domain"/>
    <property type="match status" value="1"/>
</dbReference>
<comment type="similarity">
    <text evidence="1">Belongs to the ROK (NagC/XylR) family.</text>
</comment>
<evidence type="ECO:0008006" key="4">
    <source>
        <dbReference type="Google" id="ProtNLM"/>
    </source>
</evidence>
<dbReference type="InterPro" id="IPR000600">
    <property type="entry name" value="ROK"/>
</dbReference>
<keyword evidence="3" id="KW-1185">Reference proteome</keyword>
<reference evidence="2 3" key="1">
    <citation type="submission" date="2015-07" db="EMBL/GenBank/DDBJ databases">
        <title>A draft genome sequence of Mycobacterium wolinskyi.</title>
        <authorList>
            <person name="de Man T.J."/>
            <person name="Perry K.A."/>
            <person name="Coulliette A.D."/>
            <person name="Jensen B."/>
            <person name="Toney N.C."/>
            <person name="Limbago B.M."/>
            <person name="Noble-Wang J."/>
        </authorList>
    </citation>
    <scope>NUCLEOTIDE SEQUENCE [LARGE SCALE GENOMIC DNA]</scope>
    <source>
        <strain evidence="2 3">CDC_01</strain>
    </source>
</reference>
<dbReference type="AlphaFoldDB" id="A0A132PTE2"/>
<dbReference type="STRING" id="59750.AWC31_20500"/>
<dbReference type="PANTHER" id="PTHR18964">
    <property type="entry name" value="ROK (REPRESSOR, ORF, KINASE) FAMILY"/>
    <property type="match status" value="1"/>
</dbReference>
<dbReference type="Proteomes" id="UP000070612">
    <property type="component" value="Unassembled WGS sequence"/>
</dbReference>
<proteinExistence type="inferred from homology"/>
<dbReference type="Pfam" id="PF00480">
    <property type="entry name" value="ROK"/>
    <property type="match status" value="1"/>
</dbReference>
<dbReference type="Gene3D" id="3.30.420.40">
    <property type="match status" value="2"/>
</dbReference>
<dbReference type="RefSeq" id="WP_067844580.1">
    <property type="nucleotide sequence ID" value="NZ_LGTW01000002.1"/>
</dbReference>
<name>A0A132PTE2_9MYCO</name>
<dbReference type="InterPro" id="IPR043129">
    <property type="entry name" value="ATPase_NBD"/>
</dbReference>
<sequence>MTDAVAIGVDLGGTKTAAGLVLPGGDVELHCTASTPAVEGPEAMIDNIIALVTEIRHKAARSGLPTAAAIGIGSAGVIDSDHGTVLSATHNLSDWGGTPLADLISARTGLPVRVVNDVHAHGIGEARHGAGRGLKRLLMVAVGTGIGGSLLIDGAHVAGTRHAAGHLGHTPTHAAAGLLCTCGRTGHLEAIASGTGLLAMYHRRGGSAPDNRSLIALAESGDPLALDCVAVAARALGEVVGGWVNTLDPDAVIISGGLAQSGPLWWSMVTEAARSHYIDAVAECPLLPAERGTQAAILGAAAFSLGAERP</sequence>
<evidence type="ECO:0000313" key="3">
    <source>
        <dbReference type="Proteomes" id="UP000070612"/>
    </source>
</evidence>